<keyword evidence="10" id="KW-1185">Reference proteome</keyword>
<feature type="transmembrane region" description="Helical" evidence="7">
    <location>
        <begin position="38"/>
        <end position="67"/>
    </location>
</feature>
<keyword evidence="2 7" id="KW-0813">Transport</keyword>
<evidence type="ECO:0000256" key="6">
    <source>
        <dbReference type="ARBA" id="ARBA00023136"/>
    </source>
</evidence>
<evidence type="ECO:0000259" key="8">
    <source>
        <dbReference type="PROSITE" id="PS50928"/>
    </source>
</evidence>
<evidence type="ECO:0000313" key="9">
    <source>
        <dbReference type="EMBL" id="MBP1996839.1"/>
    </source>
</evidence>
<evidence type="ECO:0000256" key="1">
    <source>
        <dbReference type="ARBA" id="ARBA00004651"/>
    </source>
</evidence>
<feature type="domain" description="ABC transmembrane type-1" evidence="8">
    <location>
        <begin position="96"/>
        <end position="315"/>
    </location>
</feature>
<dbReference type="PANTHER" id="PTHR43005">
    <property type="entry name" value="BLR7065 PROTEIN"/>
    <property type="match status" value="1"/>
</dbReference>
<comment type="subcellular location">
    <subcellularLocation>
        <location evidence="1 7">Cell membrane</location>
        <topology evidence="1 7">Multi-pass membrane protein</topology>
    </subcellularLocation>
</comment>
<gene>
    <name evidence="9" type="ORF">J2Z66_008499</name>
</gene>
<keyword evidence="4 7" id="KW-0812">Transmembrane</keyword>
<dbReference type="SUPFAM" id="SSF161098">
    <property type="entry name" value="MetI-like"/>
    <property type="match status" value="1"/>
</dbReference>
<sequence length="327" mass="36789">MMQSEVEIAKPGQRARKMSYGRRFSTFISLVWSSRLSYLFIAPFLLCFVAFILVPVVLAILLSFTYYNALEPPRWIGWQNYLYLLSQDLIFLKHALPNTFKFALLVGPGGFVASFMLAWLISQLPTYTRTWYALAVYTPSLTAGIAMAVVWLPLLTGDRIGYLNSFLLQIGIIDSPILWVTDRTYLMGSMVAVTLWSSMGVGFLAQLAGILNVNPEQYEAGRLDGIHSRLQEIWYITIPSMKPQLLFSAVMAIVGTFKAGQIGQELSGSFPTPQYAGHVLISHIDDYGGIRFEMGYASAISVFLLLIMYGTNKFSRRLFGDREEHHT</sequence>
<organism evidence="9 10">
    <name type="scientific">Paenibacillus eucommiae</name>
    <dbReference type="NCBI Taxonomy" id="1355755"/>
    <lineage>
        <taxon>Bacteria</taxon>
        <taxon>Bacillati</taxon>
        <taxon>Bacillota</taxon>
        <taxon>Bacilli</taxon>
        <taxon>Bacillales</taxon>
        <taxon>Paenibacillaceae</taxon>
        <taxon>Paenibacillus</taxon>
    </lineage>
</organism>
<keyword evidence="6 7" id="KW-0472">Membrane</keyword>
<keyword evidence="5 7" id="KW-1133">Transmembrane helix</keyword>
<feature type="transmembrane region" description="Helical" evidence="7">
    <location>
        <begin position="193"/>
        <end position="213"/>
    </location>
</feature>
<dbReference type="CDD" id="cd06261">
    <property type="entry name" value="TM_PBP2"/>
    <property type="match status" value="1"/>
</dbReference>
<keyword evidence="3" id="KW-1003">Cell membrane</keyword>
<comment type="similarity">
    <text evidence="7">Belongs to the binding-protein-dependent transport system permease family.</text>
</comment>
<feature type="transmembrane region" description="Helical" evidence="7">
    <location>
        <begin position="294"/>
        <end position="312"/>
    </location>
</feature>
<feature type="transmembrane region" description="Helical" evidence="7">
    <location>
        <begin position="134"/>
        <end position="154"/>
    </location>
</feature>
<dbReference type="Proteomes" id="UP001519287">
    <property type="component" value="Unassembled WGS sequence"/>
</dbReference>
<feature type="transmembrane region" description="Helical" evidence="7">
    <location>
        <begin position="102"/>
        <end position="122"/>
    </location>
</feature>
<name>A0ABS4JDP5_9BACL</name>
<evidence type="ECO:0000256" key="4">
    <source>
        <dbReference type="ARBA" id="ARBA00022692"/>
    </source>
</evidence>
<evidence type="ECO:0000313" key="10">
    <source>
        <dbReference type="Proteomes" id="UP001519287"/>
    </source>
</evidence>
<dbReference type="EMBL" id="JAGGLB010000058">
    <property type="protein sequence ID" value="MBP1996839.1"/>
    <property type="molecule type" value="Genomic_DNA"/>
</dbReference>
<proteinExistence type="inferred from homology"/>
<evidence type="ECO:0000256" key="5">
    <source>
        <dbReference type="ARBA" id="ARBA00022989"/>
    </source>
</evidence>
<evidence type="ECO:0000256" key="3">
    <source>
        <dbReference type="ARBA" id="ARBA00022475"/>
    </source>
</evidence>
<evidence type="ECO:0000256" key="2">
    <source>
        <dbReference type="ARBA" id="ARBA00022448"/>
    </source>
</evidence>
<comment type="caution">
    <text evidence="9">The sequence shown here is derived from an EMBL/GenBank/DDBJ whole genome shotgun (WGS) entry which is preliminary data.</text>
</comment>
<dbReference type="PANTHER" id="PTHR43005:SF1">
    <property type="entry name" value="SPERMIDINE_PUTRESCINE TRANSPORT SYSTEM PERMEASE PROTEIN"/>
    <property type="match status" value="1"/>
</dbReference>
<accession>A0ABS4JDP5</accession>
<dbReference type="InterPro" id="IPR000515">
    <property type="entry name" value="MetI-like"/>
</dbReference>
<evidence type="ECO:0000256" key="7">
    <source>
        <dbReference type="RuleBase" id="RU363032"/>
    </source>
</evidence>
<keyword evidence="9" id="KW-0762">Sugar transport</keyword>
<protein>
    <submittedName>
        <fullName evidence="9">Multiple sugar transport system permease protein</fullName>
    </submittedName>
</protein>
<dbReference type="InterPro" id="IPR035906">
    <property type="entry name" value="MetI-like_sf"/>
</dbReference>
<dbReference type="PROSITE" id="PS50928">
    <property type="entry name" value="ABC_TM1"/>
    <property type="match status" value="1"/>
</dbReference>
<dbReference type="Gene3D" id="1.10.3720.10">
    <property type="entry name" value="MetI-like"/>
    <property type="match status" value="1"/>
</dbReference>
<dbReference type="Pfam" id="PF00528">
    <property type="entry name" value="BPD_transp_1"/>
    <property type="match status" value="1"/>
</dbReference>
<reference evidence="9 10" key="1">
    <citation type="submission" date="2021-03" db="EMBL/GenBank/DDBJ databases">
        <title>Genomic Encyclopedia of Type Strains, Phase IV (KMG-IV): sequencing the most valuable type-strain genomes for metagenomic binning, comparative biology and taxonomic classification.</title>
        <authorList>
            <person name="Goeker M."/>
        </authorList>
    </citation>
    <scope>NUCLEOTIDE SEQUENCE [LARGE SCALE GENOMIC DNA]</scope>
    <source>
        <strain evidence="9 10">DSM 26048</strain>
    </source>
</reference>